<organism evidence="1 2">
    <name type="scientific">Gossypium barbadense</name>
    <name type="common">Sea Island cotton</name>
    <name type="synonym">Hibiscus barbadensis</name>
    <dbReference type="NCBI Taxonomy" id="3634"/>
    <lineage>
        <taxon>Eukaryota</taxon>
        <taxon>Viridiplantae</taxon>
        <taxon>Streptophyta</taxon>
        <taxon>Embryophyta</taxon>
        <taxon>Tracheophyta</taxon>
        <taxon>Spermatophyta</taxon>
        <taxon>Magnoliopsida</taxon>
        <taxon>eudicotyledons</taxon>
        <taxon>Gunneridae</taxon>
        <taxon>Pentapetalae</taxon>
        <taxon>rosids</taxon>
        <taxon>malvids</taxon>
        <taxon>Malvales</taxon>
        <taxon>Malvaceae</taxon>
        <taxon>Malvoideae</taxon>
        <taxon>Gossypium</taxon>
    </lineage>
</organism>
<dbReference type="OrthoDB" id="1001487at2759"/>
<accession>A0A2P5X3B5</accession>
<dbReference type="AlphaFoldDB" id="A0A2P5X3B5"/>
<proteinExistence type="predicted"/>
<reference evidence="1 2" key="1">
    <citation type="submission" date="2015-01" db="EMBL/GenBank/DDBJ databases">
        <title>Genome of allotetraploid Gossypium barbadense reveals genomic plasticity and fiber elongation in cotton evolution.</title>
        <authorList>
            <person name="Chen X."/>
            <person name="Liu X."/>
            <person name="Zhao B."/>
            <person name="Zheng H."/>
            <person name="Hu Y."/>
            <person name="Lu G."/>
            <person name="Yang C."/>
            <person name="Chen J."/>
            <person name="Shan C."/>
            <person name="Zhang L."/>
            <person name="Zhou Y."/>
            <person name="Wang L."/>
            <person name="Guo W."/>
            <person name="Bai Y."/>
            <person name="Ruan J."/>
            <person name="Shangguan X."/>
            <person name="Mao Y."/>
            <person name="Jiang J."/>
            <person name="Zhu Y."/>
            <person name="Lei J."/>
            <person name="Kang H."/>
            <person name="Chen S."/>
            <person name="He X."/>
            <person name="Wang R."/>
            <person name="Wang Y."/>
            <person name="Chen J."/>
            <person name="Wang L."/>
            <person name="Yu S."/>
            <person name="Wang B."/>
            <person name="Wei J."/>
            <person name="Song S."/>
            <person name="Lu X."/>
            <person name="Gao Z."/>
            <person name="Gu W."/>
            <person name="Deng X."/>
            <person name="Ma D."/>
            <person name="Wang S."/>
            <person name="Liang W."/>
            <person name="Fang L."/>
            <person name="Cai C."/>
            <person name="Zhu X."/>
            <person name="Zhou B."/>
            <person name="Zhang Y."/>
            <person name="Chen Z."/>
            <person name="Xu S."/>
            <person name="Zhu R."/>
            <person name="Wang S."/>
            <person name="Zhang T."/>
            <person name="Zhao G."/>
        </authorList>
    </citation>
    <scope>NUCLEOTIDE SEQUENCE [LARGE SCALE GENOMIC DNA]</scope>
    <source>
        <strain evidence="2">cv. Xinhai21</strain>
        <tissue evidence="1">Leaf</tissue>
    </source>
</reference>
<sequence>MEPDLGVKKSTTPSSISDLLASPVPLVGKAIDSTFPIDSPSITISHFNPTFEGSVELVVELSTCVLDLERHSTIFFKENVDLKFVKSAKTVRLIEASKGHLAYNDHGSEGKGGVVRSGTLNKTIQDRGVI</sequence>
<dbReference type="EMBL" id="KZ665781">
    <property type="protein sequence ID" value="PPR97842.1"/>
    <property type="molecule type" value="Genomic_DNA"/>
</dbReference>
<evidence type="ECO:0000313" key="1">
    <source>
        <dbReference type="EMBL" id="PPR97842.1"/>
    </source>
</evidence>
<name>A0A2P5X3B5_GOSBA</name>
<evidence type="ECO:0000313" key="2">
    <source>
        <dbReference type="Proteomes" id="UP000239757"/>
    </source>
</evidence>
<dbReference type="Proteomes" id="UP000239757">
    <property type="component" value="Unassembled WGS sequence"/>
</dbReference>
<protein>
    <submittedName>
        <fullName evidence="1">Uncharacterized protein</fullName>
    </submittedName>
</protein>
<gene>
    <name evidence="1" type="ORF">GOBAR_AA22825</name>
</gene>